<evidence type="ECO:0000313" key="2">
    <source>
        <dbReference type="Proteomes" id="UP001234297"/>
    </source>
</evidence>
<accession>A0ACC2LCA3</accession>
<comment type="caution">
    <text evidence="1">The sequence shown here is derived from an EMBL/GenBank/DDBJ whole genome shotgun (WGS) entry which is preliminary data.</text>
</comment>
<dbReference type="EMBL" id="CM056815">
    <property type="protein sequence ID" value="KAJ8630890.1"/>
    <property type="molecule type" value="Genomic_DNA"/>
</dbReference>
<dbReference type="Proteomes" id="UP001234297">
    <property type="component" value="Chromosome 7"/>
</dbReference>
<evidence type="ECO:0000313" key="1">
    <source>
        <dbReference type="EMBL" id="KAJ8630890.1"/>
    </source>
</evidence>
<name>A0ACC2LCA3_PERAE</name>
<keyword evidence="2" id="KW-1185">Reference proteome</keyword>
<reference evidence="1 2" key="1">
    <citation type="journal article" date="2022" name="Hortic Res">
        <title>A haplotype resolved chromosomal level avocado genome allows analysis of novel avocado genes.</title>
        <authorList>
            <person name="Nath O."/>
            <person name="Fletcher S.J."/>
            <person name="Hayward A."/>
            <person name="Shaw L.M."/>
            <person name="Masouleh A.K."/>
            <person name="Furtado A."/>
            <person name="Henry R.J."/>
            <person name="Mitter N."/>
        </authorList>
    </citation>
    <scope>NUCLEOTIDE SEQUENCE [LARGE SCALE GENOMIC DNA]</scope>
    <source>
        <strain evidence="2">cv. Hass</strain>
    </source>
</reference>
<proteinExistence type="predicted"/>
<protein>
    <submittedName>
        <fullName evidence="1">Uncharacterized protein</fullName>
    </submittedName>
</protein>
<organism evidence="1 2">
    <name type="scientific">Persea americana</name>
    <name type="common">Avocado</name>
    <dbReference type="NCBI Taxonomy" id="3435"/>
    <lineage>
        <taxon>Eukaryota</taxon>
        <taxon>Viridiplantae</taxon>
        <taxon>Streptophyta</taxon>
        <taxon>Embryophyta</taxon>
        <taxon>Tracheophyta</taxon>
        <taxon>Spermatophyta</taxon>
        <taxon>Magnoliopsida</taxon>
        <taxon>Magnoliidae</taxon>
        <taxon>Laurales</taxon>
        <taxon>Lauraceae</taxon>
        <taxon>Persea</taxon>
    </lineage>
</organism>
<gene>
    <name evidence="1" type="ORF">MRB53_024213</name>
</gene>
<sequence>MPDRLLKSQERPRPPDKIDRPMRFPASSPKITRKMKRGGELGSKGQNGIWRFALHWREKIIRYISKRYFFSSSFFSKPSKTMAPKTTAASKKKVTKTTPKTPSSASKTTPKTITSASKTTPRTVTTRKTTATRKTTPSTPTSETTPPTTTIPPKTASLHTSPQTTTAAPKPATVPKPASPVTTTSPKPVSPETATTPKPASPETVTCPKPATPETAPRAVIASPKASKSPKATSFVTTTPAATLQTTSEIAKVAQTASSECKETTPDTTITPKTAPKTTTKIKKKIVKRKVIKRVKVKKEEKPQLPVADENPNPNPNPNPNQATEMENPNSEPTETDRMDYENLKSENPKEENDVENKEGEEENESEKGGEGAVAGEEEAKEARASERHLRRKTEIFIGGLDRDAREEDIRKVFGKIGKVLEIRLMKNSQTGKNKGYAFLRYASPADAKRAITEFAKVEVCGKQCGAVPVEGNETIFLGNIDKTWKKEDVMKVLQEIGIENIDTVTVIADHNDPDCNRGFAFIELETNKDAQIAFKKLQKKDVFGKNRNIKVSWAEPLAEPDEEELLKVKSVYAEGIPSSWDEEKVKKHFKKFGEIERVALSRNIQSARRKDFAIVNFKTRESALSCIESFKTEELIDEGSKLNVKVSLAKPIPKNKQSKGGSKSIQDYSKEKLNVVNRASKVKVPINKGKSVGHPVNSGSDKKSSTAQELVQVLREQAAWSQGYMGVARGSAYQGHAHALHGGKRPFTALGDDMIYSDPRGHTRARLDSTFPVEHSSYSTLSHRMSGTSLPYYQQLGADHTAGMPYGTTSRSSEFQVRQGAAPYLRDHYRRS</sequence>